<sequence length="320" mass="33422">MAEWLVFDPDTGLLAAFCLPVWAATLAVFVPLALAVAAIVALLLMRRRARRRAAAPREPGPVTGYEVGKLHQQGARECQQDCFAVSDQALLPTHGLLAVVADGMGGLSDGDRVSAAAVQAALDAFAQRPGDEGGEVTLLALAGRAVQAVNELLGPEGLRKSGSTLVLALLREGKLHFLTVGDSRVCLWRRGTLYQLNREHIYRNELALRAVNGELSLAAALGDEKGGALTSFVGMGALKGVDLPAAPLPLAPGDRVVLMSDGVYNALSREELNEALNAPPEKAARALESAIAGKGFSDQDNYTAVILACRGGQAEADGAS</sequence>
<dbReference type="PANTHER" id="PTHR47992">
    <property type="entry name" value="PROTEIN PHOSPHATASE"/>
    <property type="match status" value="1"/>
</dbReference>
<evidence type="ECO:0000259" key="2">
    <source>
        <dbReference type="PROSITE" id="PS51746"/>
    </source>
</evidence>
<dbReference type="GO" id="GO:0004722">
    <property type="term" value="F:protein serine/threonine phosphatase activity"/>
    <property type="evidence" value="ECO:0007669"/>
    <property type="project" value="InterPro"/>
</dbReference>
<accession>A0A9D2ACE8</accession>
<comment type="caution">
    <text evidence="3">The sequence shown here is derived from an EMBL/GenBank/DDBJ whole genome shotgun (WGS) entry which is preliminary data.</text>
</comment>
<reference evidence="3" key="1">
    <citation type="journal article" date="2021" name="PeerJ">
        <title>Extensive microbial diversity within the chicken gut microbiome revealed by metagenomics and culture.</title>
        <authorList>
            <person name="Gilroy R."/>
            <person name="Ravi A."/>
            <person name="Getino M."/>
            <person name="Pursley I."/>
            <person name="Horton D.L."/>
            <person name="Alikhan N.F."/>
            <person name="Baker D."/>
            <person name="Gharbi K."/>
            <person name="Hall N."/>
            <person name="Watson M."/>
            <person name="Adriaenssens E.M."/>
            <person name="Foster-Nyarko E."/>
            <person name="Jarju S."/>
            <person name="Secka A."/>
            <person name="Antonio M."/>
            <person name="Oren A."/>
            <person name="Chaudhuri R.R."/>
            <person name="La Ragione R."/>
            <person name="Hildebrand F."/>
            <person name="Pallen M.J."/>
        </authorList>
    </citation>
    <scope>NUCLEOTIDE SEQUENCE</scope>
    <source>
        <strain evidence="3">2239</strain>
    </source>
</reference>
<name>A0A9D2ACE8_9FIRM</name>
<dbReference type="EMBL" id="DXFW01000002">
    <property type="protein sequence ID" value="HIX04628.1"/>
    <property type="molecule type" value="Genomic_DNA"/>
</dbReference>
<organism evidence="3 4">
    <name type="scientific">Candidatus Allofournierella pullicola</name>
    <dbReference type="NCBI Taxonomy" id="2838596"/>
    <lineage>
        <taxon>Bacteria</taxon>
        <taxon>Bacillati</taxon>
        <taxon>Bacillota</taxon>
        <taxon>Clostridia</taxon>
        <taxon>Eubacteriales</taxon>
        <taxon>Oscillospiraceae</taxon>
        <taxon>Allofournierella</taxon>
    </lineage>
</organism>
<dbReference type="Gene3D" id="3.60.40.10">
    <property type="entry name" value="PPM-type phosphatase domain"/>
    <property type="match status" value="1"/>
</dbReference>
<dbReference type="InterPro" id="IPR015655">
    <property type="entry name" value="PP2C"/>
</dbReference>
<evidence type="ECO:0000313" key="3">
    <source>
        <dbReference type="EMBL" id="HIX04628.1"/>
    </source>
</evidence>
<dbReference type="Pfam" id="PF13672">
    <property type="entry name" value="PP2C_2"/>
    <property type="match status" value="1"/>
</dbReference>
<evidence type="ECO:0000313" key="4">
    <source>
        <dbReference type="Proteomes" id="UP000824193"/>
    </source>
</evidence>
<keyword evidence="1" id="KW-0812">Transmembrane</keyword>
<dbReference type="CDD" id="cd00143">
    <property type="entry name" value="PP2Cc"/>
    <property type="match status" value="1"/>
</dbReference>
<gene>
    <name evidence="3" type="ORF">H9865_00745</name>
</gene>
<dbReference type="Proteomes" id="UP000824193">
    <property type="component" value="Unassembled WGS sequence"/>
</dbReference>
<dbReference type="InterPro" id="IPR036457">
    <property type="entry name" value="PPM-type-like_dom_sf"/>
</dbReference>
<keyword evidence="1" id="KW-1133">Transmembrane helix</keyword>
<reference evidence="3" key="2">
    <citation type="submission" date="2021-04" db="EMBL/GenBank/DDBJ databases">
        <authorList>
            <person name="Gilroy R."/>
        </authorList>
    </citation>
    <scope>NUCLEOTIDE SEQUENCE</scope>
    <source>
        <strain evidence="3">2239</strain>
    </source>
</reference>
<proteinExistence type="predicted"/>
<evidence type="ECO:0000256" key="1">
    <source>
        <dbReference type="SAM" id="Phobius"/>
    </source>
</evidence>
<keyword evidence="1" id="KW-0472">Membrane</keyword>
<dbReference type="SMART" id="SM00331">
    <property type="entry name" value="PP2C_SIG"/>
    <property type="match status" value="1"/>
</dbReference>
<dbReference type="SMART" id="SM00332">
    <property type="entry name" value="PP2Cc"/>
    <property type="match status" value="1"/>
</dbReference>
<dbReference type="AlphaFoldDB" id="A0A9D2ACE8"/>
<dbReference type="InterPro" id="IPR001932">
    <property type="entry name" value="PPM-type_phosphatase-like_dom"/>
</dbReference>
<feature type="domain" description="PPM-type phosphatase" evidence="2">
    <location>
        <begin position="66"/>
        <end position="309"/>
    </location>
</feature>
<dbReference type="PROSITE" id="PS51746">
    <property type="entry name" value="PPM_2"/>
    <property type="match status" value="1"/>
</dbReference>
<feature type="transmembrane region" description="Helical" evidence="1">
    <location>
        <begin position="12"/>
        <end position="45"/>
    </location>
</feature>
<protein>
    <submittedName>
        <fullName evidence="3">Protein phosphatase 2C domain-containing protein</fullName>
    </submittedName>
</protein>
<dbReference type="SUPFAM" id="SSF81606">
    <property type="entry name" value="PP2C-like"/>
    <property type="match status" value="1"/>
</dbReference>